<reference evidence="3 4" key="1">
    <citation type="submission" date="2015-02" db="EMBL/GenBank/DDBJ databases">
        <title>Draft genome sequences of ten Microbacterium spp. with emphasis on heavy metal contaminated environments.</title>
        <authorList>
            <person name="Corretto E."/>
        </authorList>
    </citation>
    <scope>NUCLEOTIDE SEQUENCE [LARGE SCALE GENOMIC DNA]</scope>
    <source>
        <strain evidence="3 4">DSM 8608</strain>
    </source>
</reference>
<dbReference type="EC" id="1.3.1.-" evidence="3"/>
<accession>A0A0M2HGA2</accession>
<dbReference type="EMBL" id="JYJA01000013">
    <property type="protein sequence ID" value="KJL45674.1"/>
    <property type="molecule type" value="Genomic_DNA"/>
</dbReference>
<evidence type="ECO:0000259" key="2">
    <source>
        <dbReference type="Pfam" id="PF03435"/>
    </source>
</evidence>
<dbReference type="OrthoDB" id="4369409at2"/>
<dbReference type="PATRIC" id="fig|69370.6.peg.92"/>
<sequence>MTTNDRDHDIVLLGASGFVGRYTARHLARSAPDGVRIAIAGRSTARLDDVRRELAVDWPIIEVDTSDDAAVGRVAASTSVIATTVGPYLRYGAGVASASARAGTSYADLSGESIFVARSIERNHAVAETTGARIVHSCGFDSVPSDLGLGLAHAAAGGVPIVAATLTVRSLRGGISGGTIDSLRQQLKETKRDASTRRLLANPYALTPGPSVRLPGHAGSGWGKVRGTWQAPFVMGSYNQQIVQRSNYLTGWSYGQLMQYREVVATGRGPAGLARAMAIALGTAGLVGALAFPPTRAVVDRVLPSPGSGPSAEAIEHGRFVLEVDVYPVEGRPVRTRIAAPYDPGYGGTGVMLAESALSLALDDLPARAGVLTPMVAMGEHLAGRLRASGFTLDAGALPQAPGRRASEARRNAPDQRAA</sequence>
<dbReference type="PANTHER" id="PTHR12286">
    <property type="entry name" value="SACCHAROPINE DEHYDROGENASE-LIKE OXIDOREDUCTASE"/>
    <property type="match status" value="1"/>
</dbReference>
<proteinExistence type="predicted"/>
<protein>
    <submittedName>
        <fullName evidence="3">Putative trans-acting enoyl reductase</fullName>
        <ecNumber evidence="3">1.3.1.-</ecNumber>
    </submittedName>
</protein>
<dbReference type="InterPro" id="IPR005097">
    <property type="entry name" value="Sacchrp_dh_NADP-bd"/>
</dbReference>
<dbReference type="InterPro" id="IPR036291">
    <property type="entry name" value="NAD(P)-bd_dom_sf"/>
</dbReference>
<dbReference type="AlphaFoldDB" id="A0A0M2HGA2"/>
<feature type="domain" description="Saccharopine dehydrogenase NADP binding" evidence="2">
    <location>
        <begin position="10"/>
        <end position="111"/>
    </location>
</feature>
<feature type="region of interest" description="Disordered" evidence="1">
    <location>
        <begin position="397"/>
        <end position="419"/>
    </location>
</feature>
<organism evidence="3 4">
    <name type="scientific">Microbacterium trichothecenolyticum</name>
    <name type="common">Aureobacterium trichothecenolyticum</name>
    <dbReference type="NCBI Taxonomy" id="69370"/>
    <lineage>
        <taxon>Bacteria</taxon>
        <taxon>Bacillati</taxon>
        <taxon>Actinomycetota</taxon>
        <taxon>Actinomycetes</taxon>
        <taxon>Micrococcales</taxon>
        <taxon>Microbacteriaceae</taxon>
        <taxon>Microbacterium</taxon>
    </lineage>
</organism>
<dbReference type="GO" id="GO:0009247">
    <property type="term" value="P:glycolipid biosynthetic process"/>
    <property type="evidence" value="ECO:0007669"/>
    <property type="project" value="TreeGrafter"/>
</dbReference>
<dbReference type="PANTHER" id="PTHR12286:SF5">
    <property type="entry name" value="SACCHAROPINE DEHYDROGENASE-LIKE OXIDOREDUCTASE"/>
    <property type="match status" value="1"/>
</dbReference>
<dbReference type="GO" id="GO:0016491">
    <property type="term" value="F:oxidoreductase activity"/>
    <property type="evidence" value="ECO:0007669"/>
    <property type="project" value="UniProtKB-KW"/>
</dbReference>
<name>A0A0M2HGA2_MICTR</name>
<gene>
    <name evidence="3" type="ORF">RS82_00088</name>
</gene>
<dbReference type="GO" id="GO:0005886">
    <property type="term" value="C:plasma membrane"/>
    <property type="evidence" value="ECO:0007669"/>
    <property type="project" value="TreeGrafter"/>
</dbReference>
<dbReference type="Proteomes" id="UP000034098">
    <property type="component" value="Unassembled WGS sequence"/>
</dbReference>
<dbReference type="Pfam" id="PF03435">
    <property type="entry name" value="Sacchrp_dh_NADP"/>
    <property type="match status" value="1"/>
</dbReference>
<evidence type="ECO:0000256" key="1">
    <source>
        <dbReference type="SAM" id="MobiDB-lite"/>
    </source>
</evidence>
<evidence type="ECO:0000313" key="4">
    <source>
        <dbReference type="Proteomes" id="UP000034098"/>
    </source>
</evidence>
<dbReference type="InterPro" id="IPR051276">
    <property type="entry name" value="Saccharopine_DH-like_oxidrdct"/>
</dbReference>
<feature type="compositionally biased region" description="Basic and acidic residues" evidence="1">
    <location>
        <begin position="405"/>
        <end position="419"/>
    </location>
</feature>
<keyword evidence="3" id="KW-0560">Oxidoreductase</keyword>
<comment type="caution">
    <text evidence="3">The sequence shown here is derived from an EMBL/GenBank/DDBJ whole genome shotgun (WGS) entry which is preliminary data.</text>
</comment>
<dbReference type="SUPFAM" id="SSF51735">
    <property type="entry name" value="NAD(P)-binding Rossmann-fold domains"/>
    <property type="match status" value="1"/>
</dbReference>
<dbReference type="RefSeq" id="WP_084695375.1">
    <property type="nucleotide sequence ID" value="NZ_JYJA01000013.1"/>
</dbReference>
<keyword evidence="4" id="KW-1185">Reference proteome</keyword>
<evidence type="ECO:0000313" key="3">
    <source>
        <dbReference type="EMBL" id="KJL45674.1"/>
    </source>
</evidence>
<dbReference type="Gene3D" id="3.40.50.720">
    <property type="entry name" value="NAD(P)-binding Rossmann-like Domain"/>
    <property type="match status" value="1"/>
</dbReference>